<evidence type="ECO:0000259" key="4">
    <source>
        <dbReference type="PROSITE" id="PS50127"/>
    </source>
</evidence>
<dbReference type="GO" id="GO:0043066">
    <property type="term" value="P:negative regulation of apoptotic process"/>
    <property type="evidence" value="ECO:0007669"/>
    <property type="project" value="TreeGrafter"/>
</dbReference>
<name>A0A1Y2EPI4_9BASI</name>
<dbReference type="EMBL" id="MCGR01000048">
    <property type="protein sequence ID" value="ORY73106.1"/>
    <property type="molecule type" value="Genomic_DNA"/>
</dbReference>
<dbReference type="STRING" id="106004.A0A1Y2EPI4"/>
<comment type="caution">
    <text evidence="5">The sequence shown here is derived from an EMBL/GenBank/DDBJ whole genome shotgun (WGS) entry which is preliminary data.</text>
</comment>
<dbReference type="SUPFAM" id="SSF54495">
    <property type="entry name" value="UBC-like"/>
    <property type="match status" value="1"/>
</dbReference>
<dbReference type="PANTHER" id="PTHR46116:SF39">
    <property type="entry name" value="BACULOVIRAL IAP REPEAT-CONTAINING PROTEIN 6"/>
    <property type="match status" value="1"/>
</dbReference>
<dbReference type="PROSITE" id="PS50127">
    <property type="entry name" value="UBC_2"/>
    <property type="match status" value="1"/>
</dbReference>
<dbReference type="SMART" id="SM00212">
    <property type="entry name" value="UBCc"/>
    <property type="match status" value="1"/>
</dbReference>
<dbReference type="OrthoDB" id="47801at2759"/>
<sequence>MQQDSGVGSSSASTSHKTRVSPRKIVSSSAPVEMQPVSATDPLHFLSQHRKLFVGSRTCKCGARVAPSGGTSSLSGKDSLANFLAAATISCSKCKTSLCRGCGAPNADGATCCSAGRLTAIYEVLGALDTAFLAEHLRKPIDPALRPKVKKARGKPTGKGSGTGYGSGSAYGYAASAGSNHLQASLAMAAGQALGAGTGYNYEDGYSDEYDYDSEDEDAYMVGYQQPKVAPAVAPRPENKKDVAQDKLYTSALETLAQLLPRPDHPEASICDYLPHEALPSLLLASTLGDLLSELLRNDSVQEWTRRSSLYFAMLELITALGGSESTLPFLFGDERTDKAWSEGLVAWMKGKGQIVWERKEVQKPKAKGKKRKADEPEPESELIFAASLYSLLKRLVTQAEAFRRAATTGEISNADVALVGICGDFSTAGDRTKATLRVWLEMQERNGGSSTSAADAKGKSKAIAADGEEWTEKDYMKASEALSYASIELGSPNPGGGKSFLTHYYNSDITKTASSNRPHFMSLARELAILSTSLPPGVFLRADEERIDVIKCLMAGPSDGCPYAYGLFEFDIFLPLQYPQVPPQVWLRTTGGGKVRFNANLYAEGKVCLSLLGTWPGRPDEMWQPGQSTLLQVLVSILSMILGTQFPFYNEPGFGAPKNDKRNKDYNANCSLATARWGIINWMDDSFKDSIWADVIHAHFKLNQANIRSQLASWAAVDPRMRDWKPEFNSVAGTHMITPYKSAGQQQMLPGLAFSGADTMVQALQEMGGGAAPLGVGAGVGAQAGFLGTGHSLNGAAVANGVAGGKRDLVKEFEERLKVVDKWRSESWLRELLV</sequence>
<dbReference type="PANTHER" id="PTHR46116">
    <property type="entry name" value="(E3-INDEPENDENT) E2 UBIQUITIN-CONJUGATING ENZYME"/>
    <property type="match status" value="1"/>
</dbReference>
<evidence type="ECO:0000256" key="3">
    <source>
        <dbReference type="SAM" id="MobiDB-lite"/>
    </source>
</evidence>
<dbReference type="GO" id="GO:0004869">
    <property type="term" value="F:cysteine-type endopeptidase inhibitor activity"/>
    <property type="evidence" value="ECO:0007669"/>
    <property type="project" value="TreeGrafter"/>
</dbReference>
<dbReference type="InParanoid" id="A0A1Y2EPI4"/>
<dbReference type="AlphaFoldDB" id="A0A1Y2EPI4"/>
<evidence type="ECO:0000256" key="1">
    <source>
        <dbReference type="ARBA" id="ARBA00022679"/>
    </source>
</evidence>
<organism evidence="5 6">
    <name type="scientific">Leucosporidium creatinivorum</name>
    <dbReference type="NCBI Taxonomy" id="106004"/>
    <lineage>
        <taxon>Eukaryota</taxon>
        <taxon>Fungi</taxon>
        <taxon>Dikarya</taxon>
        <taxon>Basidiomycota</taxon>
        <taxon>Pucciniomycotina</taxon>
        <taxon>Microbotryomycetes</taxon>
        <taxon>Leucosporidiales</taxon>
        <taxon>Leucosporidium</taxon>
    </lineage>
</organism>
<keyword evidence="2" id="KW-0833">Ubl conjugation pathway</keyword>
<gene>
    <name evidence="5" type="ORF">BCR35DRAFT_307374</name>
</gene>
<keyword evidence="1" id="KW-0808">Transferase</keyword>
<keyword evidence="6" id="KW-1185">Reference proteome</keyword>
<feature type="compositionally biased region" description="Low complexity" evidence="3">
    <location>
        <begin position="1"/>
        <end position="15"/>
    </location>
</feature>
<dbReference type="GO" id="GO:0016740">
    <property type="term" value="F:transferase activity"/>
    <property type="evidence" value="ECO:0007669"/>
    <property type="project" value="UniProtKB-KW"/>
</dbReference>
<feature type="domain" description="UBC core" evidence="4">
    <location>
        <begin position="519"/>
        <end position="680"/>
    </location>
</feature>
<accession>A0A1Y2EPI4</accession>
<proteinExistence type="predicted"/>
<dbReference type="InterPro" id="IPR000608">
    <property type="entry name" value="UBC"/>
</dbReference>
<evidence type="ECO:0000256" key="2">
    <source>
        <dbReference type="ARBA" id="ARBA00022786"/>
    </source>
</evidence>
<dbReference type="GO" id="GO:0005634">
    <property type="term" value="C:nucleus"/>
    <property type="evidence" value="ECO:0007669"/>
    <property type="project" value="TreeGrafter"/>
</dbReference>
<protein>
    <recommendedName>
        <fullName evidence="4">UBC core domain-containing protein</fullName>
    </recommendedName>
</protein>
<dbReference type="Proteomes" id="UP000193467">
    <property type="component" value="Unassembled WGS sequence"/>
</dbReference>
<dbReference type="Gene3D" id="3.10.110.10">
    <property type="entry name" value="Ubiquitin Conjugating Enzyme"/>
    <property type="match status" value="1"/>
</dbReference>
<dbReference type="InterPro" id="IPR016135">
    <property type="entry name" value="UBQ-conjugating_enzyme/RWD"/>
</dbReference>
<dbReference type="Pfam" id="PF00179">
    <property type="entry name" value="UQ_con"/>
    <property type="match status" value="1"/>
</dbReference>
<feature type="region of interest" description="Disordered" evidence="3">
    <location>
        <begin position="1"/>
        <end position="31"/>
    </location>
</feature>
<reference evidence="5 6" key="1">
    <citation type="submission" date="2016-07" db="EMBL/GenBank/DDBJ databases">
        <title>Pervasive Adenine N6-methylation of Active Genes in Fungi.</title>
        <authorList>
            <consortium name="DOE Joint Genome Institute"/>
            <person name="Mondo S.J."/>
            <person name="Dannebaum R.O."/>
            <person name="Kuo R.C."/>
            <person name="Labutti K."/>
            <person name="Haridas S."/>
            <person name="Kuo A."/>
            <person name="Salamov A."/>
            <person name="Ahrendt S.R."/>
            <person name="Lipzen A."/>
            <person name="Sullivan W."/>
            <person name="Andreopoulos W.B."/>
            <person name="Clum A."/>
            <person name="Lindquist E."/>
            <person name="Daum C."/>
            <person name="Ramamoorthy G.K."/>
            <person name="Gryganskyi A."/>
            <person name="Culley D."/>
            <person name="Magnuson J.K."/>
            <person name="James T.Y."/>
            <person name="O'Malley M.A."/>
            <person name="Stajich J.E."/>
            <person name="Spatafora J.W."/>
            <person name="Visel A."/>
            <person name="Grigoriev I.V."/>
        </authorList>
    </citation>
    <scope>NUCLEOTIDE SEQUENCE [LARGE SCALE GENOMIC DNA]</scope>
    <source>
        <strain evidence="5 6">62-1032</strain>
    </source>
</reference>
<evidence type="ECO:0000313" key="5">
    <source>
        <dbReference type="EMBL" id="ORY73106.1"/>
    </source>
</evidence>
<evidence type="ECO:0000313" key="6">
    <source>
        <dbReference type="Proteomes" id="UP000193467"/>
    </source>
</evidence>